<feature type="active site" description="Proton donor" evidence="2">
    <location>
        <position position="15"/>
    </location>
</feature>
<dbReference type="SUPFAM" id="SSF56784">
    <property type="entry name" value="HAD-like"/>
    <property type="match status" value="1"/>
</dbReference>
<evidence type="ECO:0000313" key="5">
    <source>
        <dbReference type="EMBL" id="SDK01960.1"/>
    </source>
</evidence>
<sequence>MTKLSKIKCFLLDMDGTFYLGNKLIDGSLDFLKMLEEKNRDFLFLTNNSSQNRIAYKEKLKKLGCDVPEDKIFTSGEATTIYLKKRKANAKVFLLGTPFLEKEFEQNGFQLVKDKNTSPDFVVLGFDTTLTYEKIWFACDFIRAGVEYIATHPDFNCPLEDNKYKPDTGAMIKMIEASTGKLPIIIGKPNEYIINAIIEKYQLKRDEIAMVGDRLYTDIQTGINAGISSILVMSGETTLEMYKNSEITADYVFPSIKELNQAVKDAVEEASLTIGA</sequence>
<feature type="binding site" evidence="4">
    <location>
        <position position="213"/>
    </location>
    <ligand>
        <name>Mg(2+)</name>
        <dbReference type="ChEBI" id="CHEBI:18420"/>
    </ligand>
</feature>
<keyword evidence="6" id="KW-1185">Reference proteome</keyword>
<dbReference type="InterPro" id="IPR023214">
    <property type="entry name" value="HAD_sf"/>
</dbReference>
<feature type="binding site" evidence="4">
    <location>
        <position position="13"/>
    </location>
    <ligand>
        <name>Mg(2+)</name>
        <dbReference type="ChEBI" id="CHEBI:18420"/>
    </ligand>
</feature>
<protein>
    <recommendedName>
        <fullName evidence="1">Acid sugar phosphatase</fullName>
        <ecNumber evidence="1">3.1.3.-</ecNumber>
    </recommendedName>
</protein>
<evidence type="ECO:0000256" key="2">
    <source>
        <dbReference type="PIRSR" id="PIRSR000915-1"/>
    </source>
</evidence>
<dbReference type="Proteomes" id="UP000198718">
    <property type="component" value="Unassembled WGS sequence"/>
</dbReference>
<dbReference type="SFLD" id="SFLDS00003">
    <property type="entry name" value="Haloacid_Dehalogenase"/>
    <property type="match status" value="1"/>
</dbReference>
<dbReference type="OrthoDB" id="9810449at2"/>
<evidence type="ECO:0000256" key="1">
    <source>
        <dbReference type="PIRNR" id="PIRNR000915"/>
    </source>
</evidence>
<dbReference type="NCBIfam" id="TIGR01460">
    <property type="entry name" value="HAD-SF-IIA"/>
    <property type="match status" value="1"/>
</dbReference>
<keyword evidence="1 4" id="KW-0460">Magnesium</keyword>
<dbReference type="Gene3D" id="3.40.50.1000">
    <property type="entry name" value="HAD superfamily/HAD-like"/>
    <property type="match status" value="2"/>
</dbReference>
<dbReference type="AlphaFoldDB" id="A0A1G8YIN8"/>
<dbReference type="PANTHER" id="PTHR19288:SF46">
    <property type="entry name" value="HALOACID DEHALOGENASE-LIKE HYDROLASE DOMAIN-CONTAINING PROTEIN 2"/>
    <property type="match status" value="1"/>
</dbReference>
<dbReference type="PIRSF" id="PIRSF000915">
    <property type="entry name" value="PGP-type_phosphatase"/>
    <property type="match status" value="1"/>
</dbReference>
<gene>
    <name evidence="5" type="ORF">SAMN05660472_00537</name>
</gene>
<accession>A0A1G8YIN8</accession>
<comment type="function">
    <text evidence="1">Catalyzes the dephosphorylation of 2-6 carbon acid sugars in vitro.</text>
</comment>
<comment type="similarity">
    <text evidence="1">Belongs to the HAD-like hydrolase superfamily. NagD family.</text>
</comment>
<feature type="active site" description="Nucleophile" evidence="2">
    <location>
        <position position="13"/>
    </location>
</feature>
<evidence type="ECO:0000313" key="6">
    <source>
        <dbReference type="Proteomes" id="UP000198718"/>
    </source>
</evidence>
<dbReference type="GO" id="GO:0016791">
    <property type="term" value="F:phosphatase activity"/>
    <property type="evidence" value="ECO:0007669"/>
    <property type="project" value="TreeGrafter"/>
</dbReference>
<dbReference type="GO" id="GO:0005737">
    <property type="term" value="C:cytoplasm"/>
    <property type="evidence" value="ECO:0007669"/>
    <property type="project" value="TreeGrafter"/>
</dbReference>
<feature type="binding site" evidence="4">
    <location>
        <position position="15"/>
    </location>
    <ligand>
        <name>Mg(2+)</name>
        <dbReference type="ChEBI" id="CHEBI:18420"/>
    </ligand>
</feature>
<dbReference type="RefSeq" id="WP_090549903.1">
    <property type="nucleotide sequence ID" value="NZ_FNFP01000001.1"/>
</dbReference>
<keyword evidence="5" id="KW-0378">Hydrolase</keyword>
<evidence type="ECO:0000256" key="4">
    <source>
        <dbReference type="PIRSR" id="PIRSR000915-3"/>
    </source>
</evidence>
<comment type="cofactor">
    <cofactor evidence="4">
        <name>Mg(2+)</name>
        <dbReference type="ChEBI" id="CHEBI:18420"/>
    </cofactor>
    <text evidence="4">Divalent metal ions. Mg(2+) is the most effective.</text>
</comment>
<dbReference type="SFLD" id="SFLDG01139">
    <property type="entry name" value="C2.A:_Pyridoxal_Phosphate_Phos"/>
    <property type="match status" value="1"/>
</dbReference>
<dbReference type="InterPro" id="IPR006357">
    <property type="entry name" value="HAD-SF_hydro_IIA"/>
</dbReference>
<dbReference type="EC" id="3.1.3.-" evidence="1"/>
<name>A0A1G8YIN8_9FIRM</name>
<proteinExistence type="inferred from homology"/>
<dbReference type="Pfam" id="PF13242">
    <property type="entry name" value="Hydrolase_like"/>
    <property type="match status" value="1"/>
</dbReference>
<dbReference type="PANTHER" id="PTHR19288">
    <property type="entry name" value="4-NITROPHENYLPHOSPHATASE-RELATED"/>
    <property type="match status" value="1"/>
</dbReference>
<evidence type="ECO:0000256" key="3">
    <source>
        <dbReference type="PIRSR" id="PIRSR000915-2"/>
    </source>
</evidence>
<dbReference type="EMBL" id="FNFP01000001">
    <property type="protein sequence ID" value="SDK01960.1"/>
    <property type="molecule type" value="Genomic_DNA"/>
</dbReference>
<organism evidence="5 6">
    <name type="scientific">Natronincola ferrireducens</name>
    <dbReference type="NCBI Taxonomy" id="393762"/>
    <lineage>
        <taxon>Bacteria</taxon>
        <taxon>Bacillati</taxon>
        <taxon>Bacillota</taxon>
        <taxon>Clostridia</taxon>
        <taxon>Peptostreptococcales</taxon>
        <taxon>Natronincolaceae</taxon>
        <taxon>Natronincola</taxon>
    </lineage>
</organism>
<reference evidence="5 6" key="1">
    <citation type="submission" date="2016-10" db="EMBL/GenBank/DDBJ databases">
        <authorList>
            <person name="de Groot N.N."/>
        </authorList>
    </citation>
    <scope>NUCLEOTIDE SEQUENCE [LARGE SCALE GENOMIC DNA]</scope>
    <source>
        <strain evidence="5 6">DSM 18346</strain>
    </source>
</reference>
<dbReference type="GO" id="GO:0046872">
    <property type="term" value="F:metal ion binding"/>
    <property type="evidence" value="ECO:0007669"/>
    <property type="project" value="UniProtKB-KW"/>
</dbReference>
<dbReference type="InterPro" id="IPR036412">
    <property type="entry name" value="HAD-like_sf"/>
</dbReference>
<dbReference type="STRING" id="393762.SAMN05660472_00537"/>
<feature type="binding site" evidence="3">
    <location>
        <position position="188"/>
    </location>
    <ligand>
        <name>substrate</name>
    </ligand>
</feature>
<keyword evidence="1 4" id="KW-0479">Metal-binding</keyword>
<dbReference type="Pfam" id="PF13344">
    <property type="entry name" value="Hydrolase_6"/>
    <property type="match status" value="1"/>
</dbReference>